<organism evidence="3 4">
    <name type="scientific">Sitophilus oryzae</name>
    <name type="common">Rice weevil</name>
    <name type="synonym">Curculio oryzae</name>
    <dbReference type="NCBI Taxonomy" id="7048"/>
    <lineage>
        <taxon>Eukaryota</taxon>
        <taxon>Metazoa</taxon>
        <taxon>Ecdysozoa</taxon>
        <taxon>Arthropoda</taxon>
        <taxon>Hexapoda</taxon>
        <taxon>Insecta</taxon>
        <taxon>Pterygota</taxon>
        <taxon>Neoptera</taxon>
        <taxon>Endopterygota</taxon>
        <taxon>Coleoptera</taxon>
        <taxon>Polyphaga</taxon>
        <taxon>Cucujiformia</taxon>
        <taxon>Curculionidae</taxon>
        <taxon>Dryophthorinae</taxon>
        <taxon>Sitophilus</taxon>
    </lineage>
</organism>
<gene>
    <name evidence="4" type="primary">LOC115875478</name>
</gene>
<dbReference type="InParanoid" id="A0A6J2X6K6"/>
<dbReference type="PROSITE" id="PS50966">
    <property type="entry name" value="ZF_SWIM"/>
    <property type="match status" value="1"/>
</dbReference>
<reference evidence="4" key="1">
    <citation type="submission" date="2025-08" db="UniProtKB">
        <authorList>
            <consortium name="RefSeq"/>
        </authorList>
    </citation>
    <scope>IDENTIFICATION</scope>
    <source>
        <tissue evidence="4">Gonads</tissue>
    </source>
</reference>
<dbReference type="InterPro" id="IPR007527">
    <property type="entry name" value="Znf_SWIM"/>
</dbReference>
<protein>
    <submittedName>
        <fullName evidence="4">Uncharacterized protein LOC115875478</fullName>
    </submittedName>
</protein>
<dbReference type="GeneID" id="115875478"/>
<evidence type="ECO:0000259" key="2">
    <source>
        <dbReference type="PROSITE" id="PS50966"/>
    </source>
</evidence>
<sequence>MNPEEAITKQEETLQKNKEECESSIIEKVEVEQNQKIMHRIEMDDVLEKIEVPFKKIQENLYLLAVDCKEDIEKTVEKIQNITRVTWSVKQTRKFEARSNRTLTLFKRLYGCHMATRRRVKTKNIKRKKSRNIDCPAQLIVTIRRFISNTKSKNRESLLDKKFPCSFEFRNDHNHPLDTVEILKARPVGDETKQAILDLLNKGHSCASAYHTYYVIKAEEFGPDYKDKMTDRYYFPKRNDISTLWKMNNFKEKNEKQNGDYTHTIRNLEDILNSYQKKNGTLYRISVINDSYVVCICTPLMQRAVQQISEILFIDSSSSEVKEHKIYFILTQSSVGAFPISCIITNSHNTDMFSEGMRLFFDMINIQPSIVLTSAEIVEEIILQKFFPSSKVIYSFYHTLKSCWRFLHDIRHELAKGKKESYYQLFREVVFSDNEESLVVSRQVLAVECTQPKFLNFIDTMYESTNLWCLFYRQFILLRGTDTFNYNEAEISFRLFRLLSEIPLDRTKHFNATQMVDFMCCAFEKYYRNRILEIVLCKESRQLKEWYIKKPPLDDLQMQDIGHHQYLFKSVRRDSPEAYYQVDMITNICTCSYGILGKTCEHASEVIIRCNIFMPLLSVEQKAAYYFVATGILKHKNSFLPSQEDCGDEEYNIISCSPKRNIEMETSANVDPSFEACSNYESTKNKWIAYCNQVLQHMEKDPGKFLPAINAHLENVQKYSTSIPLLLKGLYAGFPYKGDAEKLPPLTIINKTNIVDKCSVKTFLNKPGTDTSHNNAKNHQSSTVIKQLDQDACDKPTSIPIDQIPLTESSWGNIKNPSETTQEISIHDNATVNIKNTDEILENKPIIFSEDDPQSIGLTIDTNRIVKTENDSLFDVPKEIYVDQSTLDELSQCEMAVLDEKKGILIIPLSH</sequence>
<evidence type="ECO:0000313" key="4">
    <source>
        <dbReference type="RefSeq" id="XP_030746806.1"/>
    </source>
</evidence>
<keyword evidence="1" id="KW-0862">Zinc</keyword>
<proteinExistence type="predicted"/>
<dbReference type="Proteomes" id="UP000504635">
    <property type="component" value="Unplaced"/>
</dbReference>
<evidence type="ECO:0000313" key="3">
    <source>
        <dbReference type="Proteomes" id="UP000504635"/>
    </source>
</evidence>
<dbReference type="GO" id="GO:0008270">
    <property type="term" value="F:zinc ion binding"/>
    <property type="evidence" value="ECO:0007669"/>
    <property type="project" value="UniProtKB-KW"/>
</dbReference>
<keyword evidence="3" id="KW-1185">Reference proteome</keyword>
<accession>A0A6J2X6K6</accession>
<dbReference type="PANTHER" id="PTHR35385:SF2">
    <property type="entry name" value="PROTEIN B, PUTATIVE-RELATED"/>
    <property type="match status" value="1"/>
</dbReference>
<keyword evidence="1" id="KW-0479">Metal-binding</keyword>
<keyword evidence="1" id="KW-0863">Zinc-finger</keyword>
<name>A0A6J2X6K6_SITOR</name>
<dbReference type="PANTHER" id="PTHR35385">
    <property type="entry name" value="PROTEIN B, PUTATIVE-RELATED-RELATED"/>
    <property type="match status" value="1"/>
</dbReference>
<dbReference type="KEGG" id="soy:115875478"/>
<evidence type="ECO:0000256" key="1">
    <source>
        <dbReference type="PROSITE-ProRule" id="PRU00325"/>
    </source>
</evidence>
<dbReference type="AlphaFoldDB" id="A0A6J2X6K6"/>
<dbReference type="RefSeq" id="XP_030746806.1">
    <property type="nucleotide sequence ID" value="XM_030890946.1"/>
</dbReference>
<feature type="domain" description="SWIM-type" evidence="2">
    <location>
        <begin position="580"/>
        <end position="611"/>
    </location>
</feature>
<dbReference type="OrthoDB" id="6747532at2759"/>